<accession>A0A317MXC8</accession>
<proteinExistence type="predicted"/>
<dbReference type="InterPro" id="IPR000073">
    <property type="entry name" value="AB_hydrolase_1"/>
</dbReference>
<dbReference type="Gene3D" id="3.40.50.1820">
    <property type="entry name" value="alpha/beta hydrolase"/>
    <property type="match status" value="1"/>
</dbReference>
<dbReference type="InterPro" id="IPR050266">
    <property type="entry name" value="AB_hydrolase_sf"/>
</dbReference>
<dbReference type="EMBL" id="QGTJ01000003">
    <property type="protein sequence ID" value="PWV63459.1"/>
    <property type="molecule type" value="Genomic_DNA"/>
</dbReference>
<dbReference type="AlphaFoldDB" id="A0A317MXC8"/>
<dbReference type="SUPFAM" id="SSF53474">
    <property type="entry name" value="alpha/beta-Hydrolases"/>
    <property type="match status" value="1"/>
</dbReference>
<dbReference type="Pfam" id="PF12697">
    <property type="entry name" value="Abhydrolase_6"/>
    <property type="match status" value="1"/>
</dbReference>
<protein>
    <submittedName>
        <fullName evidence="2">Pimeloyl-ACP methyl ester carboxylesterase</fullName>
    </submittedName>
</protein>
<comment type="caution">
    <text evidence="2">The sequence shown here is derived from an EMBL/GenBank/DDBJ whole genome shotgun (WGS) entry which is preliminary data.</text>
</comment>
<name>A0A317MXC8_9GAMM</name>
<evidence type="ECO:0000313" key="2">
    <source>
        <dbReference type="EMBL" id="PWV63459.1"/>
    </source>
</evidence>
<feature type="domain" description="AB hydrolase-1" evidence="1">
    <location>
        <begin position="24"/>
        <end position="245"/>
    </location>
</feature>
<organism evidence="2 3">
    <name type="scientific">Plasticicumulans acidivorans</name>
    <dbReference type="NCBI Taxonomy" id="886464"/>
    <lineage>
        <taxon>Bacteria</taxon>
        <taxon>Pseudomonadati</taxon>
        <taxon>Pseudomonadota</taxon>
        <taxon>Gammaproteobacteria</taxon>
        <taxon>Candidatus Competibacteraceae</taxon>
        <taxon>Plasticicumulans</taxon>
    </lineage>
</organism>
<reference evidence="2 3" key="1">
    <citation type="submission" date="2018-05" db="EMBL/GenBank/DDBJ databases">
        <title>Genomic Encyclopedia of Type Strains, Phase IV (KMG-IV): sequencing the most valuable type-strain genomes for metagenomic binning, comparative biology and taxonomic classification.</title>
        <authorList>
            <person name="Goeker M."/>
        </authorList>
    </citation>
    <scope>NUCLEOTIDE SEQUENCE [LARGE SCALE GENOMIC DNA]</scope>
    <source>
        <strain evidence="2 3">DSM 23606</strain>
    </source>
</reference>
<dbReference type="RefSeq" id="WP_170123536.1">
    <property type="nucleotide sequence ID" value="NZ_QGTJ01000003.1"/>
</dbReference>
<keyword evidence="3" id="KW-1185">Reference proteome</keyword>
<dbReference type="Proteomes" id="UP000246569">
    <property type="component" value="Unassembled WGS sequence"/>
</dbReference>
<evidence type="ECO:0000259" key="1">
    <source>
        <dbReference type="Pfam" id="PF12697"/>
    </source>
</evidence>
<dbReference type="PANTHER" id="PTHR43798">
    <property type="entry name" value="MONOACYLGLYCEROL LIPASE"/>
    <property type="match status" value="1"/>
</dbReference>
<sequence>MAADQQQAEQGAVSGTAAAMALDVVLVHGAGADHSHFPRELAELPVRGVHFLDLPGHGGEAALDDGVSIERYADALNARVTALGLSNVLLVGHSMGGAVVQTLALRHPAWLKGLVLLGTGSRLKVLPALIEQLEHDFPAAVEFIVEALFGPATDEALMAAEQARYLATDWRVIRDDFLACNQFDVGTRLGEIGCPTLVLCGTEDVLTPPKYAQSLASGIAGARLVLVEGGGHMVALEQPRAVFAALADFIDSLGG</sequence>
<dbReference type="InterPro" id="IPR029058">
    <property type="entry name" value="AB_hydrolase_fold"/>
</dbReference>
<gene>
    <name evidence="2" type="ORF">C7443_103388</name>
</gene>
<dbReference type="PRINTS" id="PR00111">
    <property type="entry name" value="ABHYDROLASE"/>
</dbReference>
<evidence type="ECO:0000313" key="3">
    <source>
        <dbReference type="Proteomes" id="UP000246569"/>
    </source>
</evidence>